<sequence>MSNDYLNLSQVQDLKNPGERILYRFFEILPGCLSWGTLGAAFILSWLAPIVVAIFIIAFDIYWLFRILYLSLHQIASWQKMQENLKIDWLAKLNQLPSSEGAKVEMKANSEGGKLHRLSARNWQNIYHLIILPMYKEGIEIVRPTFQSLSETNYPKEKMIVILATEERAGEEAQKIAKEIKREFSKKFFRFLITAHPKNIPGEIAGKGSNIAWAVNRAKEEILDYNPPTTLQGKSHRLSIPYENIIVSNFDIDTRPYPQYFACLTWHYLTIKKPQKSSYQPIPVYNNNIWQAPAFSRVISTSGTFWQMMQQERPEQLVTYSAHSLPMKVLEEVGYPDNLVSDDSHIFWKSYLTYDGDYRVIPLYYPISMDAVMAENLWKTAVNQYKQQRRWAWGCTEIPYLLFGFFKNKKIPLREKFRHTFNILDGFWSWATCALLIFFLGWLPLILGGERFNVTLLSYNLPRITANLMTIAMIGMVISAIISLLLLPPRPKNYSKWRNLSMILQWLLLPITLIIFGTLPALEAQTRLILGKPLGFWVTEKVRLQPAHHPPDSRAPNNLF</sequence>
<dbReference type="InterPro" id="IPR029044">
    <property type="entry name" value="Nucleotide-diphossugar_trans"/>
</dbReference>
<feature type="transmembrane region" description="Helical" evidence="1">
    <location>
        <begin position="50"/>
        <end position="72"/>
    </location>
</feature>
<dbReference type="AlphaFoldDB" id="A0A2M7H1N4"/>
<accession>A0A2M7H1N4</accession>
<feature type="transmembrane region" description="Helical" evidence="1">
    <location>
        <begin position="499"/>
        <end position="522"/>
    </location>
</feature>
<feature type="transmembrane region" description="Helical" evidence="1">
    <location>
        <begin position="427"/>
        <end position="447"/>
    </location>
</feature>
<evidence type="ECO:0000256" key="1">
    <source>
        <dbReference type="SAM" id="Phobius"/>
    </source>
</evidence>
<name>A0A2M7H1N4_9BACT</name>
<keyword evidence="1" id="KW-1133">Transmembrane helix</keyword>
<feature type="transmembrane region" description="Helical" evidence="1">
    <location>
        <begin position="21"/>
        <end position="44"/>
    </location>
</feature>
<dbReference type="SUPFAM" id="SSF53448">
    <property type="entry name" value="Nucleotide-diphospho-sugar transferases"/>
    <property type="match status" value="1"/>
</dbReference>
<protein>
    <recommendedName>
        <fullName evidence="2">Glycosyltransferase 2-like domain-containing protein</fullName>
    </recommendedName>
</protein>
<dbReference type="Gene3D" id="3.90.550.10">
    <property type="entry name" value="Spore Coat Polysaccharide Biosynthesis Protein SpsA, Chain A"/>
    <property type="match status" value="1"/>
</dbReference>
<reference evidence="4" key="1">
    <citation type="submission" date="2017-09" db="EMBL/GenBank/DDBJ databases">
        <title>Depth-based differentiation of microbial function through sediment-hosted aquifers and enrichment of novel symbionts in the deep terrestrial subsurface.</title>
        <authorList>
            <person name="Probst A.J."/>
            <person name="Ladd B."/>
            <person name="Jarett J.K."/>
            <person name="Geller-Mcgrath D.E."/>
            <person name="Sieber C.M.K."/>
            <person name="Emerson J.B."/>
            <person name="Anantharaman K."/>
            <person name="Thomas B.C."/>
            <person name="Malmstrom R."/>
            <person name="Stieglmeier M."/>
            <person name="Klingl A."/>
            <person name="Woyke T."/>
            <person name="Ryan C.M."/>
            <person name="Banfield J.F."/>
        </authorList>
    </citation>
    <scope>NUCLEOTIDE SEQUENCE [LARGE SCALE GENOMIC DNA]</scope>
</reference>
<evidence type="ECO:0000313" key="3">
    <source>
        <dbReference type="EMBL" id="PIW35177.1"/>
    </source>
</evidence>
<evidence type="ECO:0000259" key="2">
    <source>
        <dbReference type="Pfam" id="PF13632"/>
    </source>
</evidence>
<dbReference type="EMBL" id="PFGB01000027">
    <property type="protein sequence ID" value="PIW35177.1"/>
    <property type="molecule type" value="Genomic_DNA"/>
</dbReference>
<feature type="domain" description="Glycosyltransferase 2-like" evidence="2">
    <location>
        <begin position="251"/>
        <end position="465"/>
    </location>
</feature>
<feature type="transmembrane region" description="Helical" evidence="1">
    <location>
        <begin position="467"/>
        <end position="487"/>
    </location>
</feature>
<keyword evidence="1" id="KW-0472">Membrane</keyword>
<dbReference type="PANTHER" id="PTHR36851:SF1">
    <property type="entry name" value="GLYCO_TRANS_2-LIKE DOMAIN-CONTAINING PROTEIN"/>
    <property type="match status" value="1"/>
</dbReference>
<dbReference type="PANTHER" id="PTHR36851">
    <property type="entry name" value="UNNAMED PRODUCT"/>
    <property type="match status" value="1"/>
</dbReference>
<organism evidence="3 4">
    <name type="scientific">Candidatus Nealsonbacteria bacterium CG15_BIG_FIL_POST_REV_8_21_14_020_37_12</name>
    <dbReference type="NCBI Taxonomy" id="1974716"/>
    <lineage>
        <taxon>Bacteria</taxon>
        <taxon>Candidatus Nealsoniibacteriota</taxon>
    </lineage>
</organism>
<evidence type="ECO:0000313" key="4">
    <source>
        <dbReference type="Proteomes" id="UP000230215"/>
    </source>
</evidence>
<proteinExistence type="predicted"/>
<dbReference type="InterPro" id="IPR001173">
    <property type="entry name" value="Glyco_trans_2-like"/>
</dbReference>
<gene>
    <name evidence="3" type="ORF">COW25_00775</name>
</gene>
<dbReference type="Pfam" id="PF13632">
    <property type="entry name" value="Glyco_trans_2_3"/>
    <property type="match status" value="1"/>
</dbReference>
<dbReference type="Proteomes" id="UP000230215">
    <property type="component" value="Unassembled WGS sequence"/>
</dbReference>
<keyword evidence="1" id="KW-0812">Transmembrane</keyword>
<comment type="caution">
    <text evidence="3">The sequence shown here is derived from an EMBL/GenBank/DDBJ whole genome shotgun (WGS) entry which is preliminary data.</text>
</comment>